<dbReference type="GO" id="GO:0006357">
    <property type="term" value="P:regulation of transcription by RNA polymerase II"/>
    <property type="evidence" value="ECO:0007669"/>
    <property type="project" value="TreeGrafter"/>
</dbReference>
<evidence type="ECO:0000313" key="5">
    <source>
        <dbReference type="WBParaSite" id="GPUH_0000992901-mRNA-1"/>
    </source>
</evidence>
<reference evidence="4 5" key="1">
    <citation type="submission" date="2016-06" db="UniProtKB">
        <authorList>
            <consortium name="WormBaseParasite"/>
        </authorList>
    </citation>
    <scope>IDENTIFICATION</scope>
</reference>
<dbReference type="GO" id="GO:0008360">
    <property type="term" value="P:regulation of cell shape"/>
    <property type="evidence" value="ECO:0007669"/>
    <property type="project" value="TreeGrafter"/>
</dbReference>
<gene>
    <name evidence="1" type="ORF">GPUH_LOCUS9885</name>
    <name evidence="2" type="ORF">GPUH_LOCUS9918</name>
</gene>
<dbReference type="SUPFAM" id="SSF50969">
    <property type="entry name" value="YVTN repeat-like/Quinoprotein amine dehydrogenase"/>
    <property type="match status" value="1"/>
</dbReference>
<evidence type="ECO:0000313" key="1">
    <source>
        <dbReference type="EMBL" id="VDK78847.1"/>
    </source>
</evidence>
<evidence type="ECO:0000313" key="4">
    <source>
        <dbReference type="WBParaSite" id="GPUH_0000989701-mRNA-1"/>
    </source>
</evidence>
<dbReference type="EMBL" id="UYRT01034561">
    <property type="protein sequence ID" value="VDK78847.1"/>
    <property type="molecule type" value="Genomic_DNA"/>
</dbReference>
<protein>
    <submittedName>
        <fullName evidence="4 5">WD_REPEATS_REGION domain-containing protein</fullName>
    </submittedName>
</protein>
<dbReference type="InterPro" id="IPR015943">
    <property type="entry name" value="WD40/YVTN_repeat-like_dom_sf"/>
</dbReference>
<evidence type="ECO:0000313" key="3">
    <source>
        <dbReference type="Proteomes" id="UP000271098"/>
    </source>
</evidence>
<dbReference type="Gene3D" id="2.130.10.10">
    <property type="entry name" value="YVTN repeat-like/Quinoprotein amine dehydrogenase"/>
    <property type="match status" value="1"/>
</dbReference>
<dbReference type="WBParaSite" id="GPUH_0000992901-mRNA-1">
    <property type="protein sequence ID" value="GPUH_0000992901-mRNA-1"/>
    <property type="gene ID" value="GPUH_0000992901"/>
</dbReference>
<name>A0A183DME5_9BILA</name>
<proteinExistence type="predicted"/>
<dbReference type="InterPro" id="IPR011044">
    <property type="entry name" value="Quino_amine_DH_bsu"/>
</dbReference>
<dbReference type="AlphaFoldDB" id="A0A183DME5"/>
<dbReference type="EMBL" id="UYRT01034842">
    <property type="protein sequence ID" value="VDK79357.1"/>
    <property type="molecule type" value="Genomic_DNA"/>
</dbReference>
<keyword evidence="3" id="KW-1185">Reference proteome</keyword>
<sequence>MKYVQIWNVHTGALVKRHQNPIEGSGYGAIFDFCVSPDGTLVATVDSHGHFSIFGVGTNQMAKTTPKEQFFHTDYM</sequence>
<organism evidence="4">
    <name type="scientific">Gongylonema pulchrum</name>
    <dbReference type="NCBI Taxonomy" id="637853"/>
    <lineage>
        <taxon>Eukaryota</taxon>
        <taxon>Metazoa</taxon>
        <taxon>Ecdysozoa</taxon>
        <taxon>Nematoda</taxon>
        <taxon>Chromadorea</taxon>
        <taxon>Rhabditida</taxon>
        <taxon>Spirurina</taxon>
        <taxon>Spiruromorpha</taxon>
        <taxon>Spiruroidea</taxon>
        <taxon>Gongylonematidae</taxon>
        <taxon>Gongylonema</taxon>
    </lineage>
</organism>
<dbReference type="WBParaSite" id="GPUH_0000989701-mRNA-1">
    <property type="protein sequence ID" value="GPUH_0000989701-mRNA-1"/>
    <property type="gene ID" value="GPUH_0000989701"/>
</dbReference>
<dbReference type="PANTHER" id="PTHR16266">
    <property type="entry name" value="WD REPEAT DOMAIN 9"/>
    <property type="match status" value="1"/>
</dbReference>
<dbReference type="OrthoDB" id="10265743at2759"/>
<dbReference type="Proteomes" id="UP000271098">
    <property type="component" value="Unassembled WGS sequence"/>
</dbReference>
<evidence type="ECO:0000313" key="2">
    <source>
        <dbReference type="EMBL" id="VDK79357.1"/>
    </source>
</evidence>
<reference evidence="1 3" key="2">
    <citation type="submission" date="2018-11" db="EMBL/GenBank/DDBJ databases">
        <authorList>
            <consortium name="Pathogen Informatics"/>
        </authorList>
    </citation>
    <scope>NUCLEOTIDE SEQUENCE [LARGE SCALE GENOMIC DNA]</scope>
</reference>
<dbReference type="GO" id="GO:0005634">
    <property type="term" value="C:nucleus"/>
    <property type="evidence" value="ECO:0007669"/>
    <property type="project" value="TreeGrafter"/>
</dbReference>
<dbReference type="GO" id="GO:0007010">
    <property type="term" value="P:cytoskeleton organization"/>
    <property type="evidence" value="ECO:0007669"/>
    <property type="project" value="TreeGrafter"/>
</dbReference>
<dbReference type="PANTHER" id="PTHR16266:SF17">
    <property type="entry name" value="BRWD3"/>
    <property type="match status" value="1"/>
</dbReference>
<accession>A0A183DME5</accession>
<dbReference type="InterPro" id="IPR052060">
    <property type="entry name" value="Bromo_WD_repeat"/>
</dbReference>